<dbReference type="GO" id="GO:0019288">
    <property type="term" value="P:isopentenyl diphosphate biosynthetic process, methylerythritol 4-phosphate pathway"/>
    <property type="evidence" value="ECO:0007669"/>
    <property type="project" value="TreeGrafter"/>
</dbReference>
<dbReference type="NCBIfam" id="NF003933">
    <property type="entry name" value="PRK05444.2-2"/>
    <property type="match status" value="1"/>
</dbReference>
<dbReference type="Proteomes" id="UP000029050">
    <property type="component" value="Unassembled WGS sequence"/>
</dbReference>
<dbReference type="GO" id="GO:0000287">
    <property type="term" value="F:magnesium ion binding"/>
    <property type="evidence" value="ECO:0007669"/>
    <property type="project" value="UniProtKB-ARBA"/>
</dbReference>
<dbReference type="STRING" id="218140.BPSY_1235"/>
<comment type="pathway">
    <text evidence="2">Metabolic intermediate biosynthesis; 1-deoxy-D-xylulose 5-phosphate biosynthesis; 1-deoxy-D-xylulose 5-phosphate from D-glyceraldehyde 3-phosphate and pyruvate: step 1/1.</text>
</comment>
<organism evidence="14 15">
    <name type="scientific">Bifidobacterium psychraerophilum</name>
    <dbReference type="NCBI Taxonomy" id="218140"/>
    <lineage>
        <taxon>Bacteria</taxon>
        <taxon>Bacillati</taxon>
        <taxon>Actinomycetota</taxon>
        <taxon>Actinomycetes</taxon>
        <taxon>Bifidobacteriales</taxon>
        <taxon>Bifidobacteriaceae</taxon>
        <taxon>Bifidobacterium</taxon>
    </lineage>
</organism>
<evidence type="ECO:0000256" key="7">
    <source>
        <dbReference type="ARBA" id="ARBA00022723"/>
    </source>
</evidence>
<evidence type="ECO:0000256" key="4">
    <source>
        <dbReference type="ARBA" id="ARBA00011738"/>
    </source>
</evidence>
<reference evidence="14 15" key="1">
    <citation type="submission" date="2014-03" db="EMBL/GenBank/DDBJ databases">
        <title>Genomics of Bifidobacteria.</title>
        <authorList>
            <person name="Ventura M."/>
            <person name="Milani C."/>
            <person name="Lugli G.A."/>
        </authorList>
    </citation>
    <scope>NUCLEOTIDE SEQUENCE [LARGE SCALE GENOMIC DNA]</scope>
    <source>
        <strain evidence="14 15">LMG 21775</strain>
    </source>
</reference>
<dbReference type="GO" id="GO:0009228">
    <property type="term" value="P:thiamine biosynthetic process"/>
    <property type="evidence" value="ECO:0007669"/>
    <property type="project" value="UniProtKB-KW"/>
</dbReference>
<dbReference type="Gene3D" id="3.40.50.920">
    <property type="match status" value="1"/>
</dbReference>
<comment type="similarity">
    <text evidence="3">Belongs to the transketolase family. DXPS subfamily.</text>
</comment>
<evidence type="ECO:0000256" key="8">
    <source>
        <dbReference type="ARBA" id="ARBA00022842"/>
    </source>
</evidence>
<keyword evidence="15" id="KW-1185">Reference proteome</keyword>
<dbReference type="InterPro" id="IPR009014">
    <property type="entry name" value="Transketo_C/PFOR_II"/>
</dbReference>
<dbReference type="UniPathway" id="UPA00064">
    <property type="reaction ID" value="UER00091"/>
</dbReference>
<dbReference type="InterPro" id="IPR029061">
    <property type="entry name" value="THDP-binding"/>
</dbReference>
<dbReference type="CDD" id="cd02007">
    <property type="entry name" value="TPP_DXS"/>
    <property type="match status" value="1"/>
</dbReference>
<dbReference type="GO" id="GO:0016114">
    <property type="term" value="P:terpenoid biosynthetic process"/>
    <property type="evidence" value="ECO:0007669"/>
    <property type="project" value="InterPro"/>
</dbReference>
<sequence length="636" mass="67940">MTALLDGIDSPEDLKALGISQLPDLAQEIRETLIGFCTAHGGHLGSNLGAVELTMALHYVFESPQDRIIFDVSHQSYTHKILTGRRQAFCDPERFGSVSGFTNSAESPHDHFDLGHTGTSISLALGIATARDLAGEDYAVTALIGDGSLSSGTAFEGLNNASGFQGKLIIVCNDNEMAIDENVGGLYGNLAELRNSGGRSAHNIFKDLGFDYRYVEEGNDVESLIGMFESVKEVEHPVIVHVHTRKALGIGDHRVPGMHEGHDRNNHWCAPVATGGKGGGDRKPDAHNARYTYGSMAMRSLVPRFANEASLVVISPATAGSNGILPDFIEEAGNHYIDVGIAEEHAVALACGIAKAGGAPVVATSSTFFQRAYDQIQQELALNASAVTLLVFATGISGSDVTHSGAFDIALLGNLPGITCLAPTSGQELLDMLAWSTGEARRPVLIRMPGEEVLASERAEGHELSAREAVRRWRESTGGTGGQCHGSHRRQHGGESLGNPWERYAVSHQGSEVALLGLGNAYPLAMRIAQALRHDGTRPNSMDPTVIDPRQYSTVDATTLHALLPGHDLVVTLEDSQLNGGWGHRIASYYAETPMRVLTIGADMAFTDRIPLSDLSSRYGMDAPSILGRIHQVLGH</sequence>
<accession>A0A087CGI4</accession>
<dbReference type="SUPFAM" id="SSF52922">
    <property type="entry name" value="TK C-terminal domain-like"/>
    <property type="match status" value="1"/>
</dbReference>
<keyword evidence="6 14" id="KW-0808">Transferase</keyword>
<keyword evidence="9" id="KW-0784">Thiamine biosynthesis</keyword>
<comment type="subunit">
    <text evidence="4">Homodimer.</text>
</comment>
<evidence type="ECO:0000256" key="11">
    <source>
        <dbReference type="ARBA" id="ARBA00023229"/>
    </source>
</evidence>
<evidence type="ECO:0000256" key="12">
    <source>
        <dbReference type="SAM" id="MobiDB-lite"/>
    </source>
</evidence>
<dbReference type="OrthoDB" id="9803371at2"/>
<evidence type="ECO:0000313" key="15">
    <source>
        <dbReference type="Proteomes" id="UP000029050"/>
    </source>
</evidence>
<protein>
    <recommendedName>
        <fullName evidence="5">1-deoxy-D-xylulose-5-phosphate synthase</fullName>
        <ecNumber evidence="5">2.2.1.7</ecNumber>
    </recommendedName>
</protein>
<evidence type="ECO:0000256" key="5">
    <source>
        <dbReference type="ARBA" id="ARBA00013150"/>
    </source>
</evidence>
<dbReference type="AlphaFoldDB" id="A0A087CGI4"/>
<dbReference type="SUPFAM" id="SSF52518">
    <property type="entry name" value="Thiamin diphosphate-binding fold (THDP-binding)"/>
    <property type="match status" value="2"/>
</dbReference>
<dbReference type="EMBL" id="JGZI01000009">
    <property type="protein sequence ID" value="KFI82384.1"/>
    <property type="molecule type" value="Genomic_DNA"/>
</dbReference>
<feature type="region of interest" description="Disordered" evidence="12">
    <location>
        <begin position="473"/>
        <end position="496"/>
    </location>
</feature>
<name>A0A087CGI4_9BIFI</name>
<dbReference type="eggNOG" id="COG1154">
    <property type="taxonomic scope" value="Bacteria"/>
</dbReference>
<comment type="caution">
    <text evidence="14">The sequence shown here is derived from an EMBL/GenBank/DDBJ whole genome shotgun (WGS) entry which is preliminary data.</text>
</comment>
<evidence type="ECO:0000256" key="10">
    <source>
        <dbReference type="ARBA" id="ARBA00023052"/>
    </source>
</evidence>
<proteinExistence type="inferred from homology"/>
<evidence type="ECO:0000313" key="14">
    <source>
        <dbReference type="EMBL" id="KFI82384.1"/>
    </source>
</evidence>
<dbReference type="Gene3D" id="3.40.50.970">
    <property type="match status" value="2"/>
</dbReference>
<comment type="cofactor">
    <cofactor evidence="1">
        <name>Mg(2+)</name>
        <dbReference type="ChEBI" id="CHEBI:18420"/>
    </cofactor>
</comment>
<dbReference type="Pfam" id="PF13292">
    <property type="entry name" value="DXP_synthase_N"/>
    <property type="match status" value="2"/>
</dbReference>
<keyword evidence="8" id="KW-0460">Magnesium</keyword>
<dbReference type="InterPro" id="IPR005477">
    <property type="entry name" value="Dxylulose-5-P_synthase"/>
</dbReference>
<evidence type="ECO:0000259" key="13">
    <source>
        <dbReference type="SMART" id="SM00861"/>
    </source>
</evidence>
<evidence type="ECO:0000256" key="3">
    <source>
        <dbReference type="ARBA" id="ARBA00011081"/>
    </source>
</evidence>
<feature type="domain" description="Transketolase-like pyrimidine-binding" evidence="13">
    <location>
        <begin position="291"/>
        <end position="456"/>
    </location>
</feature>
<dbReference type="GeneID" id="98300440"/>
<dbReference type="PANTHER" id="PTHR43322">
    <property type="entry name" value="1-D-DEOXYXYLULOSE 5-PHOSPHATE SYNTHASE-RELATED"/>
    <property type="match status" value="1"/>
</dbReference>
<keyword evidence="10" id="KW-0786">Thiamine pyrophosphate</keyword>
<dbReference type="RefSeq" id="WP_033496824.1">
    <property type="nucleotide sequence ID" value="NZ_JGZI01000009.1"/>
</dbReference>
<evidence type="ECO:0000256" key="6">
    <source>
        <dbReference type="ARBA" id="ARBA00022679"/>
    </source>
</evidence>
<gene>
    <name evidence="14" type="ORF">BPSY_1235</name>
</gene>
<dbReference type="EC" id="2.2.1.7" evidence="5"/>
<evidence type="ECO:0000256" key="9">
    <source>
        <dbReference type="ARBA" id="ARBA00022977"/>
    </source>
</evidence>
<dbReference type="SMART" id="SM00861">
    <property type="entry name" value="Transket_pyr"/>
    <property type="match status" value="1"/>
</dbReference>
<keyword evidence="7" id="KW-0479">Metal-binding</keyword>
<evidence type="ECO:0000256" key="2">
    <source>
        <dbReference type="ARBA" id="ARBA00004980"/>
    </source>
</evidence>
<dbReference type="Pfam" id="PF02780">
    <property type="entry name" value="Transketolase_C"/>
    <property type="match status" value="1"/>
</dbReference>
<dbReference type="GO" id="GO:0008661">
    <property type="term" value="F:1-deoxy-D-xylulose-5-phosphate synthase activity"/>
    <property type="evidence" value="ECO:0007669"/>
    <property type="project" value="UniProtKB-EC"/>
</dbReference>
<dbReference type="InterPro" id="IPR033248">
    <property type="entry name" value="Transketolase_C"/>
</dbReference>
<dbReference type="CDD" id="cd07033">
    <property type="entry name" value="TPP_PYR_DXS_TK_like"/>
    <property type="match status" value="1"/>
</dbReference>
<keyword evidence="11" id="KW-0414">Isoprene biosynthesis</keyword>
<dbReference type="InterPro" id="IPR005475">
    <property type="entry name" value="Transketolase-like_Pyr-bd"/>
</dbReference>
<dbReference type="PANTHER" id="PTHR43322:SF1">
    <property type="entry name" value="1-DEOXY-D-XYLULOSE-5-PHOSPHATE SYNTHASE"/>
    <property type="match status" value="1"/>
</dbReference>
<dbReference type="NCBIfam" id="NF008968">
    <property type="entry name" value="PRK12315.1"/>
    <property type="match status" value="1"/>
</dbReference>
<dbReference type="GO" id="GO:0005829">
    <property type="term" value="C:cytosol"/>
    <property type="evidence" value="ECO:0007669"/>
    <property type="project" value="TreeGrafter"/>
</dbReference>
<dbReference type="Pfam" id="PF02779">
    <property type="entry name" value="Transket_pyr"/>
    <property type="match status" value="1"/>
</dbReference>
<evidence type="ECO:0000256" key="1">
    <source>
        <dbReference type="ARBA" id="ARBA00001946"/>
    </source>
</evidence>